<organism evidence="1 2">
    <name type="scientific">Loxostege sticticalis</name>
    <name type="common">Beet webworm moth</name>
    <dbReference type="NCBI Taxonomy" id="481309"/>
    <lineage>
        <taxon>Eukaryota</taxon>
        <taxon>Metazoa</taxon>
        <taxon>Ecdysozoa</taxon>
        <taxon>Arthropoda</taxon>
        <taxon>Hexapoda</taxon>
        <taxon>Insecta</taxon>
        <taxon>Pterygota</taxon>
        <taxon>Neoptera</taxon>
        <taxon>Endopterygota</taxon>
        <taxon>Lepidoptera</taxon>
        <taxon>Glossata</taxon>
        <taxon>Ditrysia</taxon>
        <taxon>Pyraloidea</taxon>
        <taxon>Crambidae</taxon>
        <taxon>Pyraustinae</taxon>
        <taxon>Loxostege</taxon>
    </lineage>
</organism>
<comment type="caution">
    <text evidence="1">The sequence shown here is derived from an EMBL/GenBank/DDBJ whole genome shotgun (WGS) entry which is preliminary data.</text>
</comment>
<name>A0ABR3HCS7_LOXSC</name>
<accession>A0ABR3HCS7</accession>
<evidence type="ECO:0000313" key="1">
    <source>
        <dbReference type="EMBL" id="KAL0868153.1"/>
    </source>
</evidence>
<dbReference type="Proteomes" id="UP001549920">
    <property type="component" value="Unassembled WGS sequence"/>
</dbReference>
<gene>
    <name evidence="1" type="ORF">ABMA27_007705</name>
</gene>
<feature type="non-terminal residue" evidence="1">
    <location>
        <position position="53"/>
    </location>
</feature>
<protein>
    <submittedName>
        <fullName evidence="1">Uncharacterized protein</fullName>
    </submittedName>
</protein>
<evidence type="ECO:0000313" key="2">
    <source>
        <dbReference type="Proteomes" id="UP001549920"/>
    </source>
</evidence>
<sequence>IRQQVKELVDSYVPEKSKEAPIEMKIILADDVPVAQRPRRLSIMENKEVDRQI</sequence>
<keyword evidence="2" id="KW-1185">Reference proteome</keyword>
<proteinExistence type="predicted"/>
<feature type="non-terminal residue" evidence="1">
    <location>
        <position position="1"/>
    </location>
</feature>
<dbReference type="EMBL" id="JBEUOH010000021">
    <property type="protein sequence ID" value="KAL0868153.1"/>
    <property type="molecule type" value="Genomic_DNA"/>
</dbReference>
<reference evidence="1 2" key="1">
    <citation type="submission" date="2024-06" db="EMBL/GenBank/DDBJ databases">
        <title>A chromosome-level genome assembly of beet webworm, Loxostege sticticalis.</title>
        <authorList>
            <person name="Zhang Y."/>
        </authorList>
    </citation>
    <scope>NUCLEOTIDE SEQUENCE [LARGE SCALE GENOMIC DNA]</scope>
    <source>
        <strain evidence="1">AQ026</strain>
        <tissue evidence="1">Whole body</tissue>
    </source>
</reference>